<protein>
    <submittedName>
        <fullName evidence="3">ELMO domain-containing protein</fullName>
    </submittedName>
</protein>
<dbReference type="Proteomes" id="UP000492821">
    <property type="component" value="Unassembled WGS sequence"/>
</dbReference>
<sequence>MASDKSRLDDTDVIDISHVRLNSIVVDAPSSRASSFYEEGDNNVTACSFQSIWSRFADSNLAAEKAQAAELIEKGQLASYNSSSSKFHNCICGSARSRPQPLRAGVLADEQVLIVALSKVNFSDSNPLHWELLCSFYKHIIETGKKAVPRYGSHWENVGFQGTDPATDLRGVGVFGLCQLLFLVSNGLSSQMTTQLIELSRDKVQNFPFAIVGLNFTQYILERLKQGKLNSLATKDNSCISVVNGIYRGCFIVFYRMWKTRGCTILEFSTISNEIKSLIKRRPKYLLNMAVLQG</sequence>
<dbReference type="InterPro" id="IPR006816">
    <property type="entry name" value="ELMO_dom"/>
</dbReference>
<feature type="domain" description="ELMO" evidence="1">
    <location>
        <begin position="128"/>
        <end position="283"/>
    </location>
</feature>
<organism evidence="2 3">
    <name type="scientific">Panagrellus redivivus</name>
    <name type="common">Microworm</name>
    <dbReference type="NCBI Taxonomy" id="6233"/>
    <lineage>
        <taxon>Eukaryota</taxon>
        <taxon>Metazoa</taxon>
        <taxon>Ecdysozoa</taxon>
        <taxon>Nematoda</taxon>
        <taxon>Chromadorea</taxon>
        <taxon>Rhabditida</taxon>
        <taxon>Tylenchina</taxon>
        <taxon>Panagrolaimomorpha</taxon>
        <taxon>Panagrolaimoidea</taxon>
        <taxon>Panagrolaimidae</taxon>
        <taxon>Panagrellus</taxon>
    </lineage>
</organism>
<dbReference type="WBParaSite" id="Pan_g8909.t1">
    <property type="protein sequence ID" value="Pan_g8909.t1"/>
    <property type="gene ID" value="Pan_g8909"/>
</dbReference>
<evidence type="ECO:0000313" key="2">
    <source>
        <dbReference type="Proteomes" id="UP000492821"/>
    </source>
</evidence>
<dbReference type="AlphaFoldDB" id="A0A7E4WAD9"/>
<reference evidence="2" key="1">
    <citation type="journal article" date="2013" name="Genetics">
        <title>The draft genome and transcriptome of Panagrellus redivivus are shaped by the harsh demands of a free-living lifestyle.</title>
        <authorList>
            <person name="Srinivasan J."/>
            <person name="Dillman A.R."/>
            <person name="Macchietto M.G."/>
            <person name="Heikkinen L."/>
            <person name="Lakso M."/>
            <person name="Fracchia K.M."/>
            <person name="Antoshechkin I."/>
            <person name="Mortazavi A."/>
            <person name="Wong G."/>
            <person name="Sternberg P.W."/>
        </authorList>
    </citation>
    <scope>NUCLEOTIDE SEQUENCE [LARGE SCALE GENOMIC DNA]</scope>
    <source>
        <strain evidence="2">MT8872</strain>
    </source>
</reference>
<dbReference type="Pfam" id="PF04727">
    <property type="entry name" value="ELMO_CED12"/>
    <property type="match status" value="1"/>
</dbReference>
<evidence type="ECO:0000259" key="1">
    <source>
        <dbReference type="PROSITE" id="PS51335"/>
    </source>
</evidence>
<evidence type="ECO:0000313" key="3">
    <source>
        <dbReference type="WBParaSite" id="Pan_g8909.t1"/>
    </source>
</evidence>
<proteinExistence type="predicted"/>
<keyword evidence="2" id="KW-1185">Reference proteome</keyword>
<dbReference type="PANTHER" id="PTHR12771:SF2">
    <property type="entry name" value="ELMO DOMAIN-CONTAINING PROTEIN 3"/>
    <property type="match status" value="1"/>
</dbReference>
<dbReference type="InterPro" id="IPR050868">
    <property type="entry name" value="ELMO_domain-containing"/>
</dbReference>
<dbReference type="PROSITE" id="PS51335">
    <property type="entry name" value="ELMO"/>
    <property type="match status" value="1"/>
</dbReference>
<name>A0A7E4WAD9_PANRE</name>
<dbReference type="PANTHER" id="PTHR12771">
    <property type="entry name" value="ENGULFMENT AND CELL MOTILITY"/>
    <property type="match status" value="1"/>
</dbReference>
<reference evidence="3" key="2">
    <citation type="submission" date="2020-10" db="UniProtKB">
        <authorList>
            <consortium name="WormBaseParasite"/>
        </authorList>
    </citation>
    <scope>IDENTIFICATION</scope>
</reference>
<accession>A0A7E4WAD9</accession>